<dbReference type="Gene3D" id="1.10.1740.10">
    <property type="match status" value="1"/>
</dbReference>
<dbReference type="EMBL" id="CP032157">
    <property type="protein sequence ID" value="AXY77904.1"/>
    <property type="molecule type" value="Genomic_DNA"/>
</dbReference>
<reference evidence="1 2" key="1">
    <citation type="submission" date="2018-09" db="EMBL/GenBank/DDBJ databases">
        <title>Genome sequencing of strain 6GH32-13.</title>
        <authorList>
            <person name="Weon H.-Y."/>
            <person name="Heo J."/>
            <person name="Kwon S.-W."/>
        </authorList>
    </citation>
    <scope>NUCLEOTIDE SEQUENCE [LARGE SCALE GENOMIC DNA]</scope>
    <source>
        <strain evidence="1 2">5GH32-13</strain>
    </source>
</reference>
<sequence>METLIIKETLKSKLNTGVEPAVDFLYNNYSSMLYGYVLQFIPDKKEAEKVLVLVFGALASRLQEACNSTLSVYCWMQVEARKVILEYKKKQSGPSNGHPPANGQPKNAYYLSLLQEASEEQRLVFSEIFLQGREKEELANQLQKNVQDISRLLKESLLIMQKNLQ</sequence>
<proteinExistence type="predicted"/>
<name>A0A3B7MTN0_9BACT</name>
<accession>A0A3B7MTN0</accession>
<dbReference type="AlphaFoldDB" id="A0A3B7MTN0"/>
<gene>
    <name evidence="1" type="ORF">D3H65_29660</name>
</gene>
<evidence type="ECO:0008006" key="3">
    <source>
        <dbReference type="Google" id="ProtNLM"/>
    </source>
</evidence>
<organism evidence="1 2">
    <name type="scientific">Paraflavitalea soli</name>
    <dbReference type="NCBI Taxonomy" id="2315862"/>
    <lineage>
        <taxon>Bacteria</taxon>
        <taxon>Pseudomonadati</taxon>
        <taxon>Bacteroidota</taxon>
        <taxon>Chitinophagia</taxon>
        <taxon>Chitinophagales</taxon>
        <taxon>Chitinophagaceae</taxon>
        <taxon>Paraflavitalea</taxon>
    </lineage>
</organism>
<dbReference type="KEGG" id="pseg:D3H65_29660"/>
<evidence type="ECO:0000313" key="2">
    <source>
        <dbReference type="Proteomes" id="UP000263900"/>
    </source>
</evidence>
<dbReference type="OrthoDB" id="661407at2"/>
<keyword evidence="2" id="KW-1185">Reference proteome</keyword>
<dbReference type="Proteomes" id="UP000263900">
    <property type="component" value="Chromosome"/>
</dbReference>
<protein>
    <recommendedName>
        <fullName evidence="3">Sigma-70 family RNA polymerase sigma factor</fullName>
    </recommendedName>
</protein>
<dbReference type="RefSeq" id="WP_119053777.1">
    <property type="nucleotide sequence ID" value="NZ_CP032157.1"/>
</dbReference>
<evidence type="ECO:0000313" key="1">
    <source>
        <dbReference type="EMBL" id="AXY77904.1"/>
    </source>
</evidence>